<dbReference type="AlphaFoldDB" id="A0A9P8TIQ4"/>
<sequence>PVTKVIPLAMLTFNSFVATLNNSFSCWFNSFKMPNSTASTPLADNLTGKEMNSTPPEIKDFTSLTP</sequence>
<evidence type="ECO:0000313" key="3">
    <source>
        <dbReference type="Proteomes" id="UP000774326"/>
    </source>
</evidence>
<name>A0A9P8TIQ4_WICPI</name>
<dbReference type="Proteomes" id="UP000774326">
    <property type="component" value="Unassembled WGS sequence"/>
</dbReference>
<reference evidence="2" key="1">
    <citation type="journal article" date="2021" name="Open Biol.">
        <title>Shared evolutionary footprints suggest mitochondrial oxidative damage underlies multiple complex I losses in fungi.</title>
        <authorList>
            <person name="Schikora-Tamarit M.A."/>
            <person name="Marcet-Houben M."/>
            <person name="Nosek J."/>
            <person name="Gabaldon T."/>
        </authorList>
    </citation>
    <scope>NUCLEOTIDE SEQUENCE</scope>
    <source>
        <strain evidence="2">CBS2887</strain>
    </source>
</reference>
<feature type="non-terminal residue" evidence="2">
    <location>
        <position position="1"/>
    </location>
</feature>
<keyword evidence="3" id="KW-1185">Reference proteome</keyword>
<proteinExistence type="predicted"/>
<evidence type="ECO:0000256" key="1">
    <source>
        <dbReference type="SAM" id="MobiDB-lite"/>
    </source>
</evidence>
<protein>
    <submittedName>
        <fullName evidence="2">Uncharacterized protein</fullName>
    </submittedName>
</protein>
<organism evidence="2 3">
    <name type="scientific">Wickerhamomyces pijperi</name>
    <name type="common">Yeast</name>
    <name type="synonym">Pichia pijperi</name>
    <dbReference type="NCBI Taxonomy" id="599730"/>
    <lineage>
        <taxon>Eukaryota</taxon>
        <taxon>Fungi</taxon>
        <taxon>Dikarya</taxon>
        <taxon>Ascomycota</taxon>
        <taxon>Saccharomycotina</taxon>
        <taxon>Saccharomycetes</taxon>
        <taxon>Phaffomycetales</taxon>
        <taxon>Wickerhamomycetaceae</taxon>
        <taxon>Wickerhamomyces</taxon>
    </lineage>
</organism>
<gene>
    <name evidence="2" type="ORF">WICPIJ_008338</name>
</gene>
<accession>A0A9P8TIQ4</accession>
<feature type="region of interest" description="Disordered" evidence="1">
    <location>
        <begin position="45"/>
        <end position="66"/>
    </location>
</feature>
<dbReference type="EMBL" id="JAEUBG010004756">
    <property type="protein sequence ID" value="KAH3680296.1"/>
    <property type="molecule type" value="Genomic_DNA"/>
</dbReference>
<comment type="caution">
    <text evidence="2">The sequence shown here is derived from an EMBL/GenBank/DDBJ whole genome shotgun (WGS) entry which is preliminary data.</text>
</comment>
<reference evidence="2" key="2">
    <citation type="submission" date="2021-01" db="EMBL/GenBank/DDBJ databases">
        <authorList>
            <person name="Schikora-Tamarit M.A."/>
        </authorList>
    </citation>
    <scope>NUCLEOTIDE SEQUENCE</scope>
    <source>
        <strain evidence="2">CBS2887</strain>
    </source>
</reference>
<evidence type="ECO:0000313" key="2">
    <source>
        <dbReference type="EMBL" id="KAH3680296.1"/>
    </source>
</evidence>